<name>A0A835J743_9ROSI</name>
<accession>A0A835J743</accession>
<dbReference type="EMBL" id="JADGMS010000017">
    <property type="protein sequence ID" value="KAF9664257.1"/>
    <property type="molecule type" value="Genomic_DNA"/>
</dbReference>
<feature type="region of interest" description="Disordered" evidence="1">
    <location>
        <begin position="161"/>
        <end position="186"/>
    </location>
</feature>
<dbReference type="Proteomes" id="UP000657918">
    <property type="component" value="Unassembled WGS sequence"/>
</dbReference>
<evidence type="ECO:0000256" key="1">
    <source>
        <dbReference type="SAM" id="MobiDB-lite"/>
    </source>
</evidence>
<protein>
    <submittedName>
        <fullName evidence="2">Uncharacterized protein</fullName>
    </submittedName>
</protein>
<feature type="compositionally biased region" description="Polar residues" evidence="1">
    <location>
        <begin position="161"/>
        <end position="172"/>
    </location>
</feature>
<organism evidence="2 3">
    <name type="scientific">Salix dunnii</name>
    <dbReference type="NCBI Taxonomy" id="1413687"/>
    <lineage>
        <taxon>Eukaryota</taxon>
        <taxon>Viridiplantae</taxon>
        <taxon>Streptophyta</taxon>
        <taxon>Embryophyta</taxon>
        <taxon>Tracheophyta</taxon>
        <taxon>Spermatophyta</taxon>
        <taxon>Magnoliopsida</taxon>
        <taxon>eudicotyledons</taxon>
        <taxon>Gunneridae</taxon>
        <taxon>Pentapetalae</taxon>
        <taxon>rosids</taxon>
        <taxon>fabids</taxon>
        <taxon>Malpighiales</taxon>
        <taxon>Salicaceae</taxon>
        <taxon>Saliceae</taxon>
        <taxon>Salix</taxon>
    </lineage>
</organism>
<dbReference type="InterPro" id="IPR038655">
    <property type="entry name" value="Ribosomal_eL27_sf"/>
</dbReference>
<sequence>MDPSLDKKYQDLCDHSNLSLTRLQTLTIELELICQENADLKVTNNGLVKLVRRSFQASVMQHQHRTLGNNCDVSFERKNNANNMGTKRVTLSKKTQNDKSRKNGEVLEDKQGRHKAVIARSFDDGTCDHTYDHWLVAGLKKYPSKVNEAISCNVSNNGCDRGSANSNSTRSRMASPLDQLASTSCM</sequence>
<keyword evidence="3" id="KW-1185">Reference proteome</keyword>
<dbReference type="Gene3D" id="2.30.30.770">
    <property type="match status" value="1"/>
</dbReference>
<evidence type="ECO:0000313" key="2">
    <source>
        <dbReference type="EMBL" id="KAF9664257.1"/>
    </source>
</evidence>
<evidence type="ECO:0000313" key="3">
    <source>
        <dbReference type="Proteomes" id="UP000657918"/>
    </source>
</evidence>
<dbReference type="AlphaFoldDB" id="A0A835J743"/>
<dbReference type="OrthoDB" id="2365484at2759"/>
<proteinExistence type="predicted"/>
<feature type="compositionally biased region" description="Basic and acidic residues" evidence="1">
    <location>
        <begin position="95"/>
        <end position="111"/>
    </location>
</feature>
<comment type="caution">
    <text evidence="2">The sequence shown here is derived from an EMBL/GenBank/DDBJ whole genome shotgun (WGS) entry which is preliminary data.</text>
</comment>
<feature type="region of interest" description="Disordered" evidence="1">
    <location>
        <begin position="85"/>
        <end position="112"/>
    </location>
</feature>
<reference evidence="2 3" key="1">
    <citation type="submission" date="2020-10" db="EMBL/GenBank/DDBJ databases">
        <title>Plant Genome Project.</title>
        <authorList>
            <person name="Zhang R.-G."/>
        </authorList>
    </citation>
    <scope>NUCLEOTIDE SEQUENCE [LARGE SCALE GENOMIC DNA]</scope>
    <source>
        <strain evidence="2">FAFU-HL-1</strain>
        <tissue evidence="2">Leaf</tissue>
    </source>
</reference>
<gene>
    <name evidence="2" type="ORF">SADUNF_Sadunf17G0137300</name>
</gene>